<sequence>MAGRSLKLTLSRTPPFKVARPRRGLPRGDLTLQGIRRWGRHPDTGSLATQH</sequence>
<accession>A0A5B7FEB4</accession>
<dbReference type="AlphaFoldDB" id="A0A5B7FEB4"/>
<proteinExistence type="predicted"/>
<gene>
    <name evidence="2" type="ORF">E2C01_039264</name>
</gene>
<dbReference type="EMBL" id="VSRR010006786">
    <property type="protein sequence ID" value="MPC45561.1"/>
    <property type="molecule type" value="Genomic_DNA"/>
</dbReference>
<feature type="region of interest" description="Disordered" evidence="1">
    <location>
        <begin position="1"/>
        <end position="30"/>
    </location>
</feature>
<keyword evidence="3" id="KW-1185">Reference proteome</keyword>
<protein>
    <submittedName>
        <fullName evidence="2">Uncharacterized protein</fullName>
    </submittedName>
</protein>
<dbReference type="Proteomes" id="UP000324222">
    <property type="component" value="Unassembled WGS sequence"/>
</dbReference>
<evidence type="ECO:0000313" key="3">
    <source>
        <dbReference type="Proteomes" id="UP000324222"/>
    </source>
</evidence>
<name>A0A5B7FEB4_PORTR</name>
<evidence type="ECO:0000256" key="1">
    <source>
        <dbReference type="SAM" id="MobiDB-lite"/>
    </source>
</evidence>
<evidence type="ECO:0000313" key="2">
    <source>
        <dbReference type="EMBL" id="MPC45561.1"/>
    </source>
</evidence>
<organism evidence="2 3">
    <name type="scientific">Portunus trituberculatus</name>
    <name type="common">Swimming crab</name>
    <name type="synonym">Neptunus trituberculatus</name>
    <dbReference type="NCBI Taxonomy" id="210409"/>
    <lineage>
        <taxon>Eukaryota</taxon>
        <taxon>Metazoa</taxon>
        <taxon>Ecdysozoa</taxon>
        <taxon>Arthropoda</taxon>
        <taxon>Crustacea</taxon>
        <taxon>Multicrustacea</taxon>
        <taxon>Malacostraca</taxon>
        <taxon>Eumalacostraca</taxon>
        <taxon>Eucarida</taxon>
        <taxon>Decapoda</taxon>
        <taxon>Pleocyemata</taxon>
        <taxon>Brachyura</taxon>
        <taxon>Eubrachyura</taxon>
        <taxon>Portunoidea</taxon>
        <taxon>Portunidae</taxon>
        <taxon>Portuninae</taxon>
        <taxon>Portunus</taxon>
    </lineage>
</organism>
<comment type="caution">
    <text evidence="2">The sequence shown here is derived from an EMBL/GenBank/DDBJ whole genome shotgun (WGS) entry which is preliminary data.</text>
</comment>
<reference evidence="2 3" key="1">
    <citation type="submission" date="2019-05" db="EMBL/GenBank/DDBJ databases">
        <title>Another draft genome of Portunus trituberculatus and its Hox gene families provides insights of decapod evolution.</title>
        <authorList>
            <person name="Jeong J.-H."/>
            <person name="Song I."/>
            <person name="Kim S."/>
            <person name="Choi T."/>
            <person name="Kim D."/>
            <person name="Ryu S."/>
            <person name="Kim W."/>
        </authorList>
    </citation>
    <scope>NUCLEOTIDE SEQUENCE [LARGE SCALE GENOMIC DNA]</scope>
    <source>
        <tissue evidence="2">Muscle</tissue>
    </source>
</reference>